<reference evidence="1 2" key="1">
    <citation type="journal article" date="2018" name="J. Microbiol.">
        <title>Leifsonia flava sp. nov., a novel actinobacterium isolated from the rhizosphere of Aquilegia viridiflora.</title>
        <authorList>
            <person name="Cai Y."/>
            <person name="Tao W.Z."/>
            <person name="Ma Y.J."/>
            <person name="Cheng J."/>
            <person name="Zhang M.Y."/>
            <person name="Zhang Y.X."/>
        </authorList>
    </citation>
    <scope>NUCLEOTIDE SEQUENCE [LARGE SCALE GENOMIC DNA]</scope>
    <source>
        <strain evidence="1 2">SYP-B2174</strain>
    </source>
</reference>
<accession>A0A4Y9R3C3</accession>
<comment type="caution">
    <text evidence="1">The sequence shown here is derived from an EMBL/GenBank/DDBJ whole genome shotgun (WGS) entry which is preliminary data.</text>
</comment>
<gene>
    <name evidence="1" type="ORF">E4M00_06335</name>
</gene>
<dbReference type="EMBL" id="SPQZ01000002">
    <property type="protein sequence ID" value="TFV99111.1"/>
    <property type="molecule type" value="Genomic_DNA"/>
</dbReference>
<dbReference type="RefSeq" id="WP_135119591.1">
    <property type="nucleotide sequence ID" value="NZ_SPQZ01000002.1"/>
</dbReference>
<keyword evidence="2" id="KW-1185">Reference proteome</keyword>
<proteinExistence type="predicted"/>
<evidence type="ECO:0000313" key="1">
    <source>
        <dbReference type="EMBL" id="TFV99111.1"/>
    </source>
</evidence>
<dbReference type="AlphaFoldDB" id="A0A4Y9R3C3"/>
<dbReference type="Pfam" id="PF10012">
    <property type="entry name" value="DUF2255"/>
    <property type="match status" value="1"/>
</dbReference>
<dbReference type="InterPro" id="IPR016888">
    <property type="entry name" value="UCP028498"/>
</dbReference>
<protein>
    <submittedName>
        <fullName evidence="1">DUF2255 family protein</fullName>
    </submittedName>
</protein>
<sequence length="128" mass="13496">MTGNAAGGAWTTDALHYLVGIRELAIAAPRAHGGSERWTPIWVVVVDDEVFVRTWLRRDTGWYGRAVAAARASIRIAGEGVGVVVEATGVANAGAIDEAYRAKYGEDGARSMVTAEAAASTLRLTRAP</sequence>
<evidence type="ECO:0000313" key="2">
    <source>
        <dbReference type="Proteomes" id="UP000298127"/>
    </source>
</evidence>
<organism evidence="1 2">
    <name type="scientific">Orlajensenia leifsoniae</name>
    <dbReference type="NCBI Taxonomy" id="2561933"/>
    <lineage>
        <taxon>Bacteria</taxon>
        <taxon>Bacillati</taxon>
        <taxon>Actinomycetota</taxon>
        <taxon>Actinomycetes</taxon>
        <taxon>Micrococcales</taxon>
        <taxon>Microbacteriaceae</taxon>
        <taxon>Orlajensenia</taxon>
    </lineage>
</organism>
<name>A0A4Y9R3C3_9MICO</name>
<dbReference type="Proteomes" id="UP000298127">
    <property type="component" value="Unassembled WGS sequence"/>
</dbReference>